<reference evidence="1" key="1">
    <citation type="submission" date="2022-11" db="EMBL/GenBank/DDBJ databases">
        <title>Genome Sequence of Boeremia exigua.</title>
        <authorList>
            <person name="Buettner E."/>
        </authorList>
    </citation>
    <scope>NUCLEOTIDE SEQUENCE</scope>
    <source>
        <strain evidence="1">CU02</strain>
    </source>
</reference>
<comment type="caution">
    <text evidence="1">The sequence shown here is derived from an EMBL/GenBank/DDBJ whole genome shotgun (WGS) entry which is preliminary data.</text>
</comment>
<evidence type="ECO:0000313" key="2">
    <source>
        <dbReference type="Proteomes" id="UP001153331"/>
    </source>
</evidence>
<proteinExistence type="predicted"/>
<organism evidence="1 2">
    <name type="scientific">Boeremia exigua</name>
    <dbReference type="NCBI Taxonomy" id="749465"/>
    <lineage>
        <taxon>Eukaryota</taxon>
        <taxon>Fungi</taxon>
        <taxon>Dikarya</taxon>
        <taxon>Ascomycota</taxon>
        <taxon>Pezizomycotina</taxon>
        <taxon>Dothideomycetes</taxon>
        <taxon>Pleosporomycetidae</taxon>
        <taxon>Pleosporales</taxon>
        <taxon>Pleosporineae</taxon>
        <taxon>Didymellaceae</taxon>
        <taxon>Boeremia</taxon>
    </lineage>
</organism>
<sequence>MTTAPTYQHNGSTVPQYALLMKTHWTDSRRKNRAGIAAFFICCFFFFHNCQIYNRGTRNSIKNQLIPYCSHNPLAEDVLVVLKTGATEVLEKLPAHLDTTLRCIPNYVIYSDYEEDIEGQHIFDVFDDISPELKDRDPDFEVYRQLKARGREGLSMNGIDHDGSGPIGMLSNPAWKLDKFKFLPMIDRALHHRPQTKCLPIHARPGAPTNPTTPPTQPPNGPATWSSANSSSTSTSP</sequence>
<protein>
    <submittedName>
        <fullName evidence="1">Uncharacterized protein</fullName>
    </submittedName>
</protein>
<dbReference type="EMBL" id="JAPHNI010000470">
    <property type="protein sequence ID" value="KAJ8110740.1"/>
    <property type="molecule type" value="Genomic_DNA"/>
</dbReference>
<keyword evidence="2" id="KW-1185">Reference proteome</keyword>
<name>A0ACC2I6F0_9PLEO</name>
<accession>A0ACC2I6F0</accession>
<dbReference type="Proteomes" id="UP001153331">
    <property type="component" value="Unassembled WGS sequence"/>
</dbReference>
<gene>
    <name evidence="1" type="ORF">OPT61_g6493</name>
</gene>
<evidence type="ECO:0000313" key="1">
    <source>
        <dbReference type="EMBL" id="KAJ8110740.1"/>
    </source>
</evidence>